<reference evidence="7 8" key="1">
    <citation type="submission" date="2020-08" db="EMBL/GenBank/DDBJ databases">
        <title>Genomic Encyclopedia of Type Strains, Phase IV (KMG-IV): sequencing the most valuable type-strain genomes for metagenomic binning, comparative biology and taxonomic classification.</title>
        <authorList>
            <person name="Goeker M."/>
        </authorList>
    </citation>
    <scope>NUCLEOTIDE SEQUENCE [LARGE SCALE GENOMIC DNA]</scope>
    <source>
        <strain evidence="7 8">DSM 105074</strain>
    </source>
</reference>
<dbReference type="PANTHER" id="PTHR30329:SF21">
    <property type="entry name" value="LIPOPROTEIN YIAD-RELATED"/>
    <property type="match status" value="1"/>
</dbReference>
<keyword evidence="2 4" id="KW-0472">Membrane</keyword>
<protein>
    <submittedName>
        <fullName evidence="7">Outer membrane protein OmpA-like peptidoglycan-associated protein</fullName>
    </submittedName>
</protein>
<dbReference type="GO" id="GO:0009279">
    <property type="term" value="C:cell outer membrane"/>
    <property type="evidence" value="ECO:0007669"/>
    <property type="project" value="UniProtKB-SubCell"/>
</dbReference>
<dbReference type="PRINTS" id="PR01023">
    <property type="entry name" value="NAFLGMOTY"/>
</dbReference>
<name>A0A840U2N0_9BACT</name>
<dbReference type="InterPro" id="IPR036737">
    <property type="entry name" value="OmpA-like_sf"/>
</dbReference>
<dbReference type="CDD" id="cd07185">
    <property type="entry name" value="OmpA_C-like"/>
    <property type="match status" value="1"/>
</dbReference>
<comment type="subcellular location">
    <subcellularLocation>
        <location evidence="1">Cell outer membrane</location>
    </subcellularLocation>
</comment>
<evidence type="ECO:0000256" key="4">
    <source>
        <dbReference type="PROSITE-ProRule" id="PRU00473"/>
    </source>
</evidence>
<dbReference type="SUPFAM" id="SSF103088">
    <property type="entry name" value="OmpA-like"/>
    <property type="match status" value="1"/>
</dbReference>
<keyword evidence="8" id="KW-1185">Reference proteome</keyword>
<accession>A0A840U2N0</accession>
<dbReference type="Pfam" id="PF00691">
    <property type="entry name" value="OmpA"/>
    <property type="match status" value="1"/>
</dbReference>
<dbReference type="InterPro" id="IPR006665">
    <property type="entry name" value="OmpA-like"/>
</dbReference>
<proteinExistence type="predicted"/>
<dbReference type="EMBL" id="JACHGF010000009">
    <property type="protein sequence ID" value="MBB5286380.1"/>
    <property type="molecule type" value="Genomic_DNA"/>
</dbReference>
<feature type="domain" description="OmpA-like" evidence="6">
    <location>
        <begin position="332"/>
        <end position="446"/>
    </location>
</feature>
<dbReference type="InterPro" id="IPR050330">
    <property type="entry name" value="Bact_OuterMem_StrucFunc"/>
</dbReference>
<dbReference type="PROSITE" id="PS51123">
    <property type="entry name" value="OMPA_2"/>
    <property type="match status" value="1"/>
</dbReference>
<gene>
    <name evidence="7" type="ORF">HNQ92_004540</name>
</gene>
<organism evidence="7 8">
    <name type="scientific">Rhabdobacter roseus</name>
    <dbReference type="NCBI Taxonomy" id="1655419"/>
    <lineage>
        <taxon>Bacteria</taxon>
        <taxon>Pseudomonadati</taxon>
        <taxon>Bacteroidota</taxon>
        <taxon>Cytophagia</taxon>
        <taxon>Cytophagales</taxon>
        <taxon>Cytophagaceae</taxon>
        <taxon>Rhabdobacter</taxon>
    </lineage>
</organism>
<evidence type="ECO:0000313" key="7">
    <source>
        <dbReference type="EMBL" id="MBB5286380.1"/>
    </source>
</evidence>
<dbReference type="AlphaFoldDB" id="A0A840U2N0"/>
<feature type="chain" id="PRO_5032327296" evidence="5">
    <location>
        <begin position="26"/>
        <end position="446"/>
    </location>
</feature>
<keyword evidence="3" id="KW-0998">Cell outer membrane</keyword>
<dbReference type="PRINTS" id="PR01021">
    <property type="entry name" value="OMPADOMAIN"/>
</dbReference>
<evidence type="ECO:0000313" key="8">
    <source>
        <dbReference type="Proteomes" id="UP000557307"/>
    </source>
</evidence>
<evidence type="ECO:0000256" key="5">
    <source>
        <dbReference type="SAM" id="SignalP"/>
    </source>
</evidence>
<dbReference type="InterPro" id="IPR006664">
    <property type="entry name" value="OMP_bac"/>
</dbReference>
<dbReference type="PANTHER" id="PTHR30329">
    <property type="entry name" value="STATOR ELEMENT OF FLAGELLAR MOTOR COMPLEX"/>
    <property type="match status" value="1"/>
</dbReference>
<evidence type="ECO:0000256" key="2">
    <source>
        <dbReference type="ARBA" id="ARBA00023136"/>
    </source>
</evidence>
<dbReference type="RefSeq" id="WP_246440629.1">
    <property type="nucleotide sequence ID" value="NZ_JACHGF010000009.1"/>
</dbReference>
<evidence type="ECO:0000256" key="3">
    <source>
        <dbReference type="ARBA" id="ARBA00023237"/>
    </source>
</evidence>
<evidence type="ECO:0000259" key="6">
    <source>
        <dbReference type="PROSITE" id="PS51123"/>
    </source>
</evidence>
<sequence>MSGLFHLLFLSVWALSRVLPAPGHAHQEVPAAGPSTSVRVLLTLQAFDKSTQRTLPASFEVRERASGRITRRTTTAAEPEFVLTLTRSDSLEIVTTALGYLPLREIIGVVADATTDRFHTYWAFLDSTTTQSVSLVAVDDFTRKPIPATFVVHGPGADSLRLATTAKVPTAAPVTLSLRQPYTVAAQASGYQPTKGTFTLEKFSAGTLPQLVLMSPLHYEVMFLVLDANSQQRLPQPAFSVVHAGRVMPARQVSQGVFLVRLPADEPYEIRASLPGYDDFEQTQLFKKPSLPDDLKKFVLLNPAGKVPARPAPTAAAPAQVPTQEVFSGLAVGEVVRLDRVYFNQSSYELRRESFPQLDQLARTLKQNLTLKIELAGHTDNVGDARLNQSLSENRARVIANYLRSQGIASERLLIKGYGSTRPVAPNDSEENRAQNRRVEFVVLSR</sequence>
<evidence type="ECO:0000256" key="1">
    <source>
        <dbReference type="ARBA" id="ARBA00004442"/>
    </source>
</evidence>
<feature type="signal peptide" evidence="5">
    <location>
        <begin position="1"/>
        <end position="25"/>
    </location>
</feature>
<dbReference type="Proteomes" id="UP000557307">
    <property type="component" value="Unassembled WGS sequence"/>
</dbReference>
<comment type="caution">
    <text evidence="7">The sequence shown here is derived from an EMBL/GenBank/DDBJ whole genome shotgun (WGS) entry which is preliminary data.</text>
</comment>
<keyword evidence="5" id="KW-0732">Signal</keyword>
<dbReference type="Gene3D" id="3.30.1330.60">
    <property type="entry name" value="OmpA-like domain"/>
    <property type="match status" value="1"/>
</dbReference>